<dbReference type="InterPro" id="IPR009075">
    <property type="entry name" value="AcylCo_DH/oxidase_C"/>
</dbReference>
<dbReference type="InterPro" id="IPR013786">
    <property type="entry name" value="AcylCoA_DH/ox_N"/>
</dbReference>
<evidence type="ECO:0000256" key="6">
    <source>
        <dbReference type="RuleBase" id="RU362125"/>
    </source>
</evidence>
<evidence type="ECO:0000256" key="2">
    <source>
        <dbReference type="ARBA" id="ARBA00009347"/>
    </source>
</evidence>
<feature type="domain" description="Acyl-CoA dehydrogenase/oxidase N-terminal" evidence="9">
    <location>
        <begin position="179"/>
        <end position="290"/>
    </location>
</feature>
<keyword evidence="3 6" id="KW-0285">Flavoprotein</keyword>
<dbReference type="InterPro" id="IPR006091">
    <property type="entry name" value="Acyl-CoA_Oxase/DH_mid-dom"/>
</dbReference>
<proteinExistence type="inferred from homology"/>
<dbReference type="SUPFAM" id="SSF56645">
    <property type="entry name" value="Acyl-CoA dehydrogenase NM domain-like"/>
    <property type="match status" value="1"/>
</dbReference>
<dbReference type="Pfam" id="PF02770">
    <property type="entry name" value="Acyl-CoA_dh_M"/>
    <property type="match status" value="1"/>
</dbReference>
<comment type="similarity">
    <text evidence="2 6">Belongs to the acyl-CoA dehydrogenase family.</text>
</comment>
<dbReference type="Gene3D" id="1.20.140.10">
    <property type="entry name" value="Butyryl-CoA Dehydrogenase, subunit A, domain 3"/>
    <property type="match status" value="1"/>
</dbReference>
<dbReference type="PANTHER" id="PTHR43884">
    <property type="entry name" value="ACYL-COA DEHYDROGENASE"/>
    <property type="match status" value="1"/>
</dbReference>
<evidence type="ECO:0000259" key="8">
    <source>
        <dbReference type="Pfam" id="PF02770"/>
    </source>
</evidence>
<keyword evidence="4 6" id="KW-0274">FAD</keyword>
<dbReference type="FunFam" id="1.20.140.10:FF:000001">
    <property type="entry name" value="Acyl-CoA dehydrogenase"/>
    <property type="match status" value="1"/>
</dbReference>
<comment type="cofactor">
    <cofactor evidence="1 6">
        <name>FAD</name>
        <dbReference type="ChEBI" id="CHEBI:57692"/>
    </cofactor>
</comment>
<dbReference type="InterPro" id="IPR006089">
    <property type="entry name" value="Acyl-CoA_DH_CS"/>
</dbReference>
<feature type="domain" description="Acyl-CoA oxidase/dehydrogenase middle" evidence="8">
    <location>
        <begin position="296"/>
        <end position="398"/>
    </location>
</feature>
<dbReference type="OrthoDB" id="9775090at2"/>
<evidence type="ECO:0000259" key="7">
    <source>
        <dbReference type="Pfam" id="PF00441"/>
    </source>
</evidence>
<dbReference type="InterPro" id="IPR009100">
    <property type="entry name" value="AcylCoA_DH/oxidase_NM_dom_sf"/>
</dbReference>
<dbReference type="HOGENOM" id="CLU_018204_3_5_5"/>
<evidence type="ECO:0000256" key="5">
    <source>
        <dbReference type="ARBA" id="ARBA00023002"/>
    </source>
</evidence>
<dbReference type="SUPFAM" id="SSF47203">
    <property type="entry name" value="Acyl-CoA dehydrogenase C-terminal domain-like"/>
    <property type="match status" value="1"/>
</dbReference>
<dbReference type="PATRIC" id="fig|1288298.3.peg.1797"/>
<evidence type="ECO:0000256" key="1">
    <source>
        <dbReference type="ARBA" id="ARBA00001974"/>
    </source>
</evidence>
<keyword evidence="5 6" id="KW-0560">Oxidoreductase</keyword>
<gene>
    <name evidence="10" type="ORF">rosmuc_01783</name>
</gene>
<evidence type="ECO:0000256" key="4">
    <source>
        <dbReference type="ARBA" id="ARBA00022827"/>
    </source>
</evidence>
<dbReference type="STRING" id="215743.ROSMUCSMR3_01322"/>
<dbReference type="AlphaFoldDB" id="A0A0A0HN43"/>
<accession>A0A0A0HN43</accession>
<dbReference type="Gene3D" id="2.40.110.10">
    <property type="entry name" value="Butyryl-CoA Dehydrogenase, subunit A, domain 2"/>
    <property type="match status" value="1"/>
</dbReference>
<dbReference type="Pfam" id="PF00441">
    <property type="entry name" value="Acyl-CoA_dh_1"/>
    <property type="match status" value="1"/>
</dbReference>
<evidence type="ECO:0000256" key="3">
    <source>
        <dbReference type="ARBA" id="ARBA00022630"/>
    </source>
</evidence>
<dbReference type="GO" id="GO:0003995">
    <property type="term" value="F:acyl-CoA dehydrogenase activity"/>
    <property type="evidence" value="ECO:0007669"/>
    <property type="project" value="InterPro"/>
</dbReference>
<dbReference type="RefSeq" id="WP_037272352.1">
    <property type="nucleotide sequence ID" value="NZ_KN293979.1"/>
</dbReference>
<dbReference type="Gene3D" id="1.10.540.10">
    <property type="entry name" value="Acyl-CoA dehydrogenase/oxidase, N-terminal domain"/>
    <property type="match status" value="1"/>
</dbReference>
<dbReference type="InterPro" id="IPR037069">
    <property type="entry name" value="AcylCoA_DH/ox_N_sf"/>
</dbReference>
<dbReference type="FunFam" id="2.40.110.10:FF:000015">
    <property type="entry name" value="Acyl-CoA dehydrogenase"/>
    <property type="match status" value="1"/>
</dbReference>
<evidence type="ECO:0000313" key="11">
    <source>
        <dbReference type="Proteomes" id="UP000030021"/>
    </source>
</evidence>
<evidence type="ECO:0000259" key="9">
    <source>
        <dbReference type="Pfam" id="PF02771"/>
    </source>
</evidence>
<dbReference type="PROSITE" id="PS00073">
    <property type="entry name" value="ACYL_COA_DH_2"/>
    <property type="match status" value="1"/>
</dbReference>
<evidence type="ECO:0000313" key="10">
    <source>
        <dbReference type="EMBL" id="KGM88089.1"/>
    </source>
</evidence>
<sequence>MAHDGQDLAMAQPIILGDLLALTGVALAPAEALLERATGAVRAMVTVEGRVSGAAIEAHQTAAHGLAWLATYVESLRQMQNWAVRLDEKGQFGEVEQLILQIAYGEYLSQIAGGIQMNQGEMVRLQDLGLSPDDAHLLMDPAAQMLMQAGNTQAARTRLVALMQERAAEITVGRTGLDDELEMIREQFRRFSVEKVEPHAHEWHLKDELIPMEIIEELAEMGVFGLTIPEEFGGFGLSKASMVVVSEELSRGYIGVGSLGTRSEIAAELILCGGTDEQKAQWLPKLASAEILPTAVFTEPNTGSDLGSLRTRAVKDENGDWKVTGNKTWITHAARTHVMTLLARTVPDTTDHRGLSMFLAEKTPGTDEAPFPTPGMTGGEIEVLGYRGMKEYELGFDNFHVKGENLLGGEEGKGFKQLMETFESARIQTAARAVGVAQSALDVAMRYAQDRKQFGRALIEFPRVSGKLAMMAVEIMVARQLTYFSAWEKDHGRRCDLEAGMAKLLGARVAWSAADNGLQIHGGNGFALEYTISRILCDARILNIFEGAAEIQAQVIARRLLG</sequence>
<feature type="domain" description="Acyl-CoA dehydrogenase/oxidase C-terminal" evidence="7">
    <location>
        <begin position="412"/>
        <end position="561"/>
    </location>
</feature>
<dbReference type="GO" id="GO:0050660">
    <property type="term" value="F:flavin adenine dinucleotide binding"/>
    <property type="evidence" value="ECO:0007669"/>
    <property type="project" value="InterPro"/>
</dbReference>
<comment type="caution">
    <text evidence="10">The sequence shown here is derived from an EMBL/GenBank/DDBJ whole genome shotgun (WGS) entry which is preliminary data.</text>
</comment>
<dbReference type="InterPro" id="IPR046373">
    <property type="entry name" value="Acyl-CoA_Oxase/DH_mid-dom_sf"/>
</dbReference>
<reference evidence="10 11" key="1">
    <citation type="submission" date="2013-01" db="EMBL/GenBank/DDBJ databases">
        <authorList>
            <person name="Fiebig A."/>
            <person name="Goeker M."/>
            <person name="Klenk H.-P.P."/>
        </authorList>
    </citation>
    <scope>NUCLEOTIDE SEQUENCE [LARGE SCALE GENOMIC DNA]</scope>
    <source>
        <strain evidence="10 11">DSM 17069</strain>
    </source>
</reference>
<dbReference type="InterPro" id="IPR036250">
    <property type="entry name" value="AcylCo_DH-like_C"/>
</dbReference>
<dbReference type="Pfam" id="PF02771">
    <property type="entry name" value="Acyl-CoA_dh_N"/>
    <property type="match status" value="1"/>
</dbReference>
<name>A0A0A0HN43_9RHOB</name>
<dbReference type="EMBL" id="AONH01000010">
    <property type="protein sequence ID" value="KGM88089.1"/>
    <property type="molecule type" value="Genomic_DNA"/>
</dbReference>
<dbReference type="FunFam" id="1.10.540.10:FF:000026">
    <property type="entry name" value="Acyl-CoA dehydrogenase medium chain"/>
    <property type="match status" value="1"/>
</dbReference>
<dbReference type="Proteomes" id="UP000030021">
    <property type="component" value="Unassembled WGS sequence"/>
</dbReference>
<protein>
    <submittedName>
        <fullName evidence="10">(2S)-methylsuccinyl-CoA dehydrogenase</fullName>
    </submittedName>
</protein>
<dbReference type="eggNOG" id="COG1960">
    <property type="taxonomic scope" value="Bacteria"/>
</dbReference>
<dbReference type="PANTHER" id="PTHR43884:SF25">
    <property type="entry name" value="ACYL-COA DEHYDROGENASE YDBM-RELATED"/>
    <property type="match status" value="1"/>
</dbReference>
<organism evidence="10 11">
    <name type="scientific">Roseovarius mucosus DSM 17069</name>
    <dbReference type="NCBI Taxonomy" id="1288298"/>
    <lineage>
        <taxon>Bacteria</taxon>
        <taxon>Pseudomonadati</taxon>
        <taxon>Pseudomonadota</taxon>
        <taxon>Alphaproteobacteria</taxon>
        <taxon>Rhodobacterales</taxon>
        <taxon>Roseobacteraceae</taxon>
        <taxon>Roseovarius</taxon>
    </lineage>
</organism>